<keyword evidence="3" id="KW-1185">Reference proteome</keyword>
<feature type="compositionally biased region" description="Low complexity" evidence="1">
    <location>
        <begin position="5480"/>
        <end position="5490"/>
    </location>
</feature>
<feature type="region of interest" description="Disordered" evidence="1">
    <location>
        <begin position="3703"/>
        <end position="3734"/>
    </location>
</feature>
<feature type="compositionally biased region" description="Basic and acidic residues" evidence="1">
    <location>
        <begin position="3994"/>
        <end position="4004"/>
    </location>
</feature>
<feature type="region of interest" description="Disordered" evidence="1">
    <location>
        <begin position="4059"/>
        <end position="4081"/>
    </location>
</feature>
<evidence type="ECO:0000313" key="2">
    <source>
        <dbReference type="EMBL" id="CAD7002559.1"/>
    </source>
</evidence>
<feature type="region of interest" description="Disordered" evidence="1">
    <location>
        <begin position="5603"/>
        <end position="5629"/>
    </location>
</feature>
<feature type="compositionally biased region" description="Acidic residues" evidence="1">
    <location>
        <begin position="2886"/>
        <end position="2900"/>
    </location>
</feature>
<feature type="compositionally biased region" description="Basic and acidic residues" evidence="1">
    <location>
        <begin position="4782"/>
        <end position="4792"/>
    </location>
</feature>
<feature type="compositionally biased region" description="Basic and acidic residues" evidence="1">
    <location>
        <begin position="213"/>
        <end position="229"/>
    </location>
</feature>
<feature type="compositionally biased region" description="Low complexity" evidence="1">
    <location>
        <begin position="3976"/>
        <end position="3987"/>
    </location>
</feature>
<feature type="region of interest" description="Disordered" evidence="1">
    <location>
        <begin position="4096"/>
        <end position="4151"/>
    </location>
</feature>
<proteinExistence type="predicted"/>
<feature type="compositionally biased region" description="Basic residues" evidence="1">
    <location>
        <begin position="587"/>
        <end position="599"/>
    </location>
</feature>
<feature type="region of interest" description="Disordered" evidence="1">
    <location>
        <begin position="5230"/>
        <end position="5300"/>
    </location>
</feature>
<feature type="compositionally biased region" description="Low complexity" evidence="1">
    <location>
        <begin position="5520"/>
        <end position="5538"/>
    </location>
</feature>
<dbReference type="Proteomes" id="UP000606786">
    <property type="component" value="Unassembled WGS sequence"/>
</dbReference>
<feature type="compositionally biased region" description="Low complexity" evidence="1">
    <location>
        <begin position="5458"/>
        <end position="5468"/>
    </location>
</feature>
<feature type="compositionally biased region" description="Polar residues" evidence="1">
    <location>
        <begin position="3791"/>
        <end position="3810"/>
    </location>
</feature>
<feature type="compositionally biased region" description="Acidic residues" evidence="1">
    <location>
        <begin position="2677"/>
        <end position="2688"/>
    </location>
</feature>
<feature type="compositionally biased region" description="Basic and acidic residues" evidence="1">
    <location>
        <begin position="4843"/>
        <end position="4856"/>
    </location>
</feature>
<sequence>MYQHIRLRRLSNESTAASSKVVELEEFKQRENDNIFINDDVLKLKELSNKMDELEEVILVEDEPALTLPQLSNECWDNFVEELSKKYENDEIPNSGYSTEFQNATSVFQAQRCLENTVNTISATNTERVATNDKPIHSISSGEGDLNSCGIFKDRNATTCPVPETGELPKSSLNDNGKTDEIKADNSQLNEHCGTTETDENNKDIIQGNENSRPNKEQEDSDSRSKDLPELSNSRNNSCLNRHKELTGITKKYQDIKTISYQVTFHQILRSFELDKSAPAMLSTVPGFPIELDFPDFNMKEFVKFVKNFQMTENIDDVRHLWIQVKTWLSAMKPPYDSTTNYTKYHRKLNWYLTELMAQYIKFEIEHSVQNENYYKLKLESLLNTVSSLLNDDVKLKILTLLRTDFPYKPSNILDDLFKKFLTHPQLRLENNSYGNYRLKVLAYQKWMHYTNRKKQDIIAIAIKEGSAYLPRLVPKNIEDPFYNVDNSAHHIDDFDKQGTRKLLEEVVSIDILQATINKYLQVYESQLYDSYDFSLLRPYELEKSQTFCVQNNASSAASTHIQTHNSPTQPVSARHDVRHCHRRRMHHRHQHQHHHHHQHCEQHDSTNCSTGRSTHLSVGCDIHRRNRLSSSTLKSCRCNCKFLGCKNQSDTSLSHTISTNDIISLDSTDDEGENDKVSVEKSKTINQKVNHTKTQRMVRAHRHLIPSQCAGKRYTHNSKPSNIAYERKKQIGVKPKKVDTIVLDSSSDDEEIEKSTNAPVTTDDSVNLAEKPPEKSDHADNITAQDTEANNQQLQQATPTQQAAACTRAQSQSVAMPLRCALIGSLAIKPIRKEKHCIPGEVSSTTSHDDIVETQRLSQTSAISSSAQPVVGHATSGYENAREVGTVEILESSNVVAVNAVGDEDADENDEEVSNSAIFPMWGYSKVVEEATSSTEIFQRIQSLESVSVSAALRIVESAPVVAPVMPVNEEAPTCSRYVNNSARSGNETDANNQPGPTIMPLLAIEWRKSLENISNETANVGIEKLSKSCIDLAYESCSIQDTTDATSAEKQSVVSIDAAEEEELRSEQQLEGNTTPIQADSADELEKDEKATTIKSTPSLEVVGKDAENLNLDVEDSTDDNSTCHVDDETAAIDRILADIDQNLRESHEFNEKYMKAKNAAKVESVGGASEVSEAPENRTQEIISKKTTTDNLVHNVNLCASEKVIEEKSSLTDTDSDANEDVNDANSDEVSCEAVEEEVMDLLNNSNEVCKDQTVAEEMPSNENSAEVLLGTSDTIELAESLKPPRVAEEENAGNNLNDTQKDMEPNTSQLMVSENISESLDKISKSAQINDEEEVIQSEIDVINQKEVNGQTEFVLDQISESELNEIILNVENELLSDTEIIEAVVVEEQTKDDGKPLNDLTQNSKAITTEEQVKANNIVEECKSVNLNEHSTNETFFEDKVEETTATQLKATKTESHAGETETLMTSFEVETGKDVVNEVKNDQSVTEKALNTNTTGKEPADELLPTETKTTVVSESEIVEVTEPSTENYEVTLSKEDNSPLMTTLKTNQVEQANECSLTEEHEPNEGVKLSEINIGETQTHANLETSVPEKLLETAIEDIESRALEMNNISAGPKINAARVVNTTGDQDSTTTEKVELTLRNEKPESITINNNYEIVDETVSKDAQGYQETECTETFYMNTTNREDRQDRENVCNDEYSATVSATEAVNKITTQDSLNEFQKCALTADEKSETIYTEETVAELEESNEFTGAIESVNEMSIASKADNENSIVTEKKKPTSQQKEVEGIADSEKCASVEETMTEGQEEVEETSCIENLDVDLTSEELIQGTVENKVHILSGETSTIDAVKENTQNSVNELEKSLTQHNEISETIATEKTVPQSDEFNKLTVQREDLCIDGTTTFESYDESHEVREPSASTIEITNETEYTTKQTGDELIATTSIGTATAMEDVKLSQPTETVQSATESDIFVDKATPSEATYQEKSHNQTNNTADRNVEKSGNKLQFETTSISDNKFSECADIFIEEATEVPDIEPLLIVTPSASNVDASKDIVVGVEEASMQSIDDDVIENVAESKTIEEVSETIDIETTQTEKEISLNELQENNATQMWEEKTLDSCENVKVARVDVSPTDGNTDKTGNRAVEEVIVGTKDLQDFHESHTAEIHEEIEEISAEITEEVMDEENSLINTNTKQQLEENKEAEISKSHTTAETNDTCSNNAEVGSKMSEEPNSNAIAVAKEDNLKSAEQSVDGENDAAAEDAVIKSTNTAESNEKGIDADPVEGAETAAVESDEMNEYNWIVLENESEQKISNENVDIFSEKLAKTTELTESETPSLVLQNSVYANSAAETIGTAPAEDVESVEAIEETSTESPLPSHIQAAIVEETKKNGSANEEAEIVAPNTNVAEIELESTTEKVDQIRECIPTVDDDCSKKVATTVLPPNEAVTNNIRDSNSERVEETAYESNFEREQTDIEFSMNSAENIVEETQPIEATTREVLEESTQTRKKVTADAVVMEGIKESVAEKSDNAVKECESKNSVNKQTTAFATSDNTELNAFAPNTTFEYPDSRRSDKEVVDPSFSKQKSKQKLKIHKLMKSCSTQKRRSPLPCVHKKIMKSKSLRILSLKRTKSRLASGTELNQNLLLDKEETAESELTEDLVNNIAKLVIEESTEEVSESEALNEDTTFTQPTTQANDGATEKDNQESLSRVDSEELAVSMEADAEKSTVQQTTQPEVATAEDCSTLQRLPADYNSEEILAVATLINMRNKYNFIDDEALVAEVSQDISRQHSGEIAKKSAAAGLEQAEAQIAPIKKRVSFDEENLLQLFKEKRNIVKKVKKLAKKKSGKSHKTAGSLLSSGGSSGRKYVQQRLLELVNASDETDETATTESETEPLPEVPKRRQRRKVETEIDAAVEEAQPLLTEMAAPRDESKLEGVQHDNKIYPVRLTSRHKTESIIEMKSTKSTKNVGLRHVQRDLAPKTHIEEFVSDFIVPDEKVEPLCAENRLKPKSSRENVLNVSRLSVDGTKMKFKITQKDAVGKEKPTTSSQNEAQLKEIEIKKEIFSPQKIMKTRRLVVKLKRLKLSAFGIVNSKTSVVSAMSASEQTAPTNSCEDVTKTCSDSSIKTGELETNISASSNAEPDIATVVKDTANMSAKAAKKRARGKCANVLKTTSKDVEATSKEEIFTATKLTPIEEVATPPEPLSNSEQLDINFEATIESTAQTTLLDNNAEVAATLTTTHSTAKSPTKKSVENKMNTTTSTNNETSSTDASPNKERSIIKADALQEQPQSQQQPAKEHNSTAEAYSRVSSNKKGNSNRKASHRRKLEFTEEATTSNEEFTKQSTLLKNLDLMINEESASSNIIAQVAQKKSPVKTADKTEAGAVSSVSKDSAAVKTVTNKESPSMKGNKIRERSPTKKPRFTVVDSAFKAAATQKKVTIIEETTASKAMAKNEEIVVPVVSAKTEQTQESMPHENLELIKPKESTSADITVKETQEKKRQLKTTNKVKAAALISVRKDLAVVQMPIIDLLPTTQNATIEQITAEIETSTFKDNKLAKALASEKHTAVAEDSTAEAATNAELARQSTLLENLDLIKIVDPTSSITKKGAEKKRHKKSANEKTVSANEEIVLAQTSPNKALQTAPTVNAAEAVLTETSSAKTQSTVKDDRKSKKSSKKPLTVDFECIDIKKVGVLANPRRQTKGANEMKSSTSSTTQEVDKTSIIEDVQPNVDKNSVEISSVHEELLTSEDAILAEKSSSKESASVNKTSKVEKKKRPKDIENSKAENTTTATEVAKITPSTEKPTTTSDTVLTDTKIKTEPLEQIEKTHYSTENIQIKEEEISQDAVDVPETYLNVDAKRCRKEIVIKPFDVILTAEKINQQAEAHRGCRNKETLRKYQQKVVDKTVPVASDRSVRTRRAKASSKRECVETARGQLSEIDTTPSTKVINTDKVDTELVEIAEKEAPVGKTVSVPSSTSASTKRTKASSKRDNVETADERLSEIDTTNVLKKEQKTLKFVEVPTTKVVNTDKVDSELVEIGEKLASEDKNATVASKSNVRTRRTKASSKRGNVETVDEQLSEIHTNNAMKKVQETSEVVEASTEKDHPEPVANAEKEASADKAVPVASKGSARTRRTKASSKRANLQTACEPLSEIDTTKTLKKVKETHKVVEAPSIKVINTEKDQAELVENAERKATVEEKVKRASELTNSTTTTIAEVATVDIANQITENVIAELKLLSPEGLPDPEAEKEQDNTTSSSPNADSAADADVEKDTILAPSAVPVVANNCPVTKCDEEQKTALLLDSSIDIVLGNSSLMKINVNSAEEIATASTEMFAENLKENTMAKEGDSGNVTKHAPSSTKSRLDVLTAEKINSVFEKLLEEQCSPIKDSANSKAKESIVPHAQLKRQTTVNEDEGPRKASNRNSLSSVKPISAKVPEALFADDESESSNADDSTNGEQFFAPILSLDDLLIKKDEPTADVAHNFPSQEDTNTLQTAETGHGLGTPNFAVELEVETTQPSVDNTQTEQQAECANEKLEETVKCVGGEELNTNLEETDANFSLSMTDISAIDIPGDLNINSEYPDLLDAVLFEQVRQSIDCMISGTNSAKKWSQDSFATAQPTVINFNPTEPVVATEDQHHIVPLPQESNTIPTIDGKIATNNDDAIGIGQESFLGSINSLDEVEVPTTGFDLVGSFTIADFLSEAGSDLFAFPELDKTQSRSNSISSESNTCETPPPPAIDTVNEETSSDKPYESATMQCQQSQNTNSVACDHSYNKDINEVAKPKTKVRKKSTSSNTSMSSQKITPSPLKSPDLLNVFSRAKCHPKPFWKVKKMDEIKTSTPKKEEQSPNLPNAQQVPTAVKRAINLSPTDVENRQSNKKKRTGYSMPALELGIESNLLDVNVSRELPENITNTNTSEKIEKIANNADENTQKSTETPGTSQDTTKNDNANLSNKPETIIPATIVNNRSTTPIEITEVITIPAPVLIQPIIRLQSQTNRLQRIDPTPSTSQQVVTHVTAITAESQVNFTKAPLASSLKVDDNSRTIRDSTPTLDEHDKDECELSPPNKKLTINVSARKAAKEESTVGSDEPPAKRFCVESVSESMSTNELFDMLKVEKTSQKTDKVTCAAGNSPPKDSEAGSSGLGNRKKEHTPISSPTKEIKTDDVRVPQNKSPTAKTPAIKETQEPILISKETLAALRIQEQALKNNIKPTELFEPLTAESTVEESPIKATSSTIADAGYKSSPKVCTEASREKNSTPLDTTSDLPTSKNRPVAAQPKRRKSVESKSALLPSNELSKNVCNVPSFTPSSAEQSSNALVNSIQLMKQKDNTIISSSLPKETSFKSNANTGISKTYIDNNTYLAISQEKDATSKSNNVKTKDLTTTGDLKLELKIISPCQQAQLISPHSRVPPKSTHAAVPSSVPTNSNRFHPYQKKSTTPPPPPPPLTTSSSASSLLLKNRFAPHRQSRDSQSSSSTTSSEQVTHKRKDILKPNDKSYSQRLPSGVTTLPPSMHSRPSSNSQPSISSIVQPPSAIELASIKLTPQEETEISRRLEEYRATLPTAKTYGAHKENQRLVNVKEKDLRRYFAERAYRRKQAQQQRVSGSGSGDTQRSKRKANIESYESNYKKISMHTHKSDATTSGGGGIRNIVGGPAASGYQNKFKPQQNHTNRPSRPHHEYVNKFGEIEKLVEKEKKGTTASKAKPAVALTASTAWEPKMPTGDELIELLSKTKKS</sequence>
<organism evidence="2 3">
    <name type="scientific">Ceratitis capitata</name>
    <name type="common">Mediterranean fruit fly</name>
    <name type="synonym">Tephritis capitata</name>
    <dbReference type="NCBI Taxonomy" id="7213"/>
    <lineage>
        <taxon>Eukaryota</taxon>
        <taxon>Metazoa</taxon>
        <taxon>Ecdysozoa</taxon>
        <taxon>Arthropoda</taxon>
        <taxon>Hexapoda</taxon>
        <taxon>Insecta</taxon>
        <taxon>Pterygota</taxon>
        <taxon>Neoptera</taxon>
        <taxon>Endopterygota</taxon>
        <taxon>Diptera</taxon>
        <taxon>Brachycera</taxon>
        <taxon>Muscomorpha</taxon>
        <taxon>Tephritoidea</taxon>
        <taxon>Tephritidae</taxon>
        <taxon>Ceratitis</taxon>
        <taxon>Ceratitis</taxon>
    </lineage>
</organism>
<feature type="region of interest" description="Disordered" evidence="1">
    <location>
        <begin position="5672"/>
        <end position="5691"/>
    </location>
</feature>
<feature type="compositionally biased region" description="Basic residues" evidence="1">
    <location>
        <begin position="3322"/>
        <end position="3332"/>
    </location>
</feature>
<feature type="region of interest" description="Disordered" evidence="1">
    <location>
        <begin position="4248"/>
        <end position="4275"/>
    </location>
</feature>
<feature type="compositionally biased region" description="Acidic residues" evidence="1">
    <location>
        <begin position="1217"/>
        <end position="1230"/>
    </location>
</feature>
<feature type="compositionally biased region" description="Polar residues" evidence="1">
    <location>
        <begin position="3308"/>
        <end position="3321"/>
    </location>
</feature>
<feature type="compositionally biased region" description="Polar residues" evidence="1">
    <location>
        <begin position="3713"/>
        <end position="3722"/>
    </location>
</feature>
<feature type="compositionally biased region" description="Low complexity" evidence="1">
    <location>
        <begin position="3263"/>
        <end position="3275"/>
    </location>
</feature>
<feature type="region of interest" description="Disordered" evidence="1">
    <location>
        <begin position="743"/>
        <end position="780"/>
    </location>
</feature>
<feature type="compositionally biased region" description="Basic and acidic residues" evidence="1">
    <location>
        <begin position="5053"/>
        <end position="5070"/>
    </location>
</feature>
<feature type="region of interest" description="Disordered" evidence="1">
    <location>
        <begin position="5053"/>
        <end position="5075"/>
    </location>
</feature>
<feature type="compositionally biased region" description="Polar residues" evidence="1">
    <location>
        <begin position="2689"/>
        <end position="2702"/>
    </location>
</feature>
<feature type="compositionally biased region" description="Basic residues" evidence="1">
    <location>
        <begin position="2846"/>
        <end position="2857"/>
    </location>
</feature>
<feature type="compositionally biased region" description="Polar residues" evidence="1">
    <location>
        <begin position="5506"/>
        <end position="5519"/>
    </location>
</feature>
<feature type="region of interest" description="Disordered" evidence="1">
    <location>
        <begin position="1211"/>
        <end position="1230"/>
    </location>
</feature>
<feature type="region of interest" description="Disordered" evidence="1">
    <location>
        <begin position="5130"/>
        <end position="5189"/>
    </location>
</feature>
<feature type="compositionally biased region" description="Basic and acidic residues" evidence="1">
    <location>
        <begin position="2704"/>
        <end position="2718"/>
    </location>
</feature>
<feature type="region of interest" description="Disordered" evidence="1">
    <location>
        <begin position="2677"/>
        <end position="2719"/>
    </location>
</feature>
<feature type="region of interest" description="Disordered" evidence="1">
    <location>
        <begin position="2882"/>
        <end position="2914"/>
    </location>
</feature>
<feature type="region of interest" description="Disordered" evidence="1">
    <location>
        <begin position="1285"/>
        <end position="1309"/>
    </location>
</feature>
<evidence type="ECO:0000256" key="1">
    <source>
        <dbReference type="SAM" id="MobiDB-lite"/>
    </source>
</evidence>
<feature type="region of interest" description="Disordered" evidence="1">
    <location>
        <begin position="3401"/>
        <end position="3423"/>
    </location>
</feature>
<feature type="compositionally biased region" description="Polar residues" evidence="1">
    <location>
        <begin position="5267"/>
        <end position="5281"/>
    </location>
</feature>
<feature type="compositionally biased region" description="Low complexity" evidence="1">
    <location>
        <begin position="3292"/>
        <end position="3301"/>
    </location>
</feature>
<feature type="region of interest" description="Disordered" evidence="1">
    <location>
        <begin position="2846"/>
        <end position="2869"/>
    </location>
</feature>
<feature type="region of interest" description="Disordered" evidence="1">
    <location>
        <begin position="3762"/>
        <end position="3817"/>
    </location>
</feature>
<feature type="region of interest" description="Disordered" evidence="1">
    <location>
        <begin position="3662"/>
        <end position="3682"/>
    </location>
</feature>
<feature type="compositionally biased region" description="Low complexity" evidence="1">
    <location>
        <begin position="4728"/>
        <end position="4737"/>
    </location>
</feature>
<feature type="compositionally biased region" description="Basic and acidic residues" evidence="1">
    <location>
        <begin position="2573"/>
        <end position="2583"/>
    </location>
</feature>
<feature type="compositionally biased region" description="Polar residues" evidence="1">
    <location>
        <begin position="4764"/>
        <end position="4777"/>
    </location>
</feature>
<comment type="caution">
    <text evidence="2">The sequence shown here is derived from an EMBL/GenBank/DDBJ whole genome shotgun (WGS) entry which is preliminary data.</text>
</comment>
<feature type="region of interest" description="Disordered" evidence="1">
    <location>
        <begin position="2568"/>
        <end position="2589"/>
    </location>
</feature>
<feature type="compositionally biased region" description="Polar residues" evidence="1">
    <location>
        <begin position="756"/>
        <end position="766"/>
    </location>
</feature>
<gene>
    <name evidence="2" type="ORF">CCAP1982_LOCUS11047</name>
</gene>
<feature type="region of interest" description="Disordered" evidence="1">
    <location>
        <begin position="4398"/>
        <end position="4439"/>
    </location>
</feature>
<feature type="compositionally biased region" description="Basic residues" evidence="1">
    <location>
        <begin position="4064"/>
        <end position="4073"/>
    </location>
</feature>
<feature type="compositionally biased region" description="Polar residues" evidence="1">
    <location>
        <begin position="4936"/>
        <end position="4963"/>
    </location>
</feature>
<feature type="region of interest" description="Disordered" evidence="1">
    <location>
        <begin position="160"/>
        <end position="239"/>
    </location>
</feature>
<feature type="compositionally biased region" description="Basic residues" evidence="1">
    <location>
        <begin position="4137"/>
        <end position="4146"/>
    </location>
</feature>
<dbReference type="OrthoDB" id="8064736at2759"/>
<feature type="compositionally biased region" description="Basic and acidic residues" evidence="1">
    <location>
        <begin position="2200"/>
        <end position="2211"/>
    </location>
</feature>
<feature type="compositionally biased region" description="Polar residues" evidence="1">
    <location>
        <begin position="4857"/>
        <end position="4867"/>
    </location>
</feature>
<feature type="region of interest" description="Disordered" evidence="1">
    <location>
        <begin position="3973"/>
        <end position="4004"/>
    </location>
</feature>
<feature type="compositionally biased region" description="Basic and acidic residues" evidence="1">
    <location>
        <begin position="4107"/>
        <end position="4125"/>
    </location>
</feature>
<protein>
    <submittedName>
        <fullName evidence="2">(Mediterranean fruit fly) hypothetical protein</fullName>
    </submittedName>
</protein>
<feature type="region of interest" description="Disordered" evidence="1">
    <location>
        <begin position="4933"/>
        <end position="4963"/>
    </location>
</feature>
<name>A0A811UTP4_CERCA</name>
<dbReference type="EMBL" id="CAJHJT010000034">
    <property type="protein sequence ID" value="CAD7002559.1"/>
    <property type="molecule type" value="Genomic_DNA"/>
</dbReference>
<feature type="region of interest" description="Disordered" evidence="1">
    <location>
        <begin position="1982"/>
        <end position="2006"/>
    </location>
</feature>
<feature type="compositionally biased region" description="Polar residues" evidence="1">
    <location>
        <begin position="5672"/>
        <end position="5683"/>
    </location>
</feature>
<reference evidence="2" key="1">
    <citation type="submission" date="2020-11" db="EMBL/GenBank/DDBJ databases">
        <authorList>
            <person name="Whitehead M."/>
        </authorList>
    </citation>
    <scope>NUCLEOTIDE SEQUENCE</scope>
    <source>
        <strain evidence="2">EGII</strain>
    </source>
</reference>
<feature type="region of interest" description="Disordered" evidence="1">
    <location>
        <begin position="5413"/>
        <end position="5538"/>
    </location>
</feature>
<feature type="compositionally biased region" description="Low complexity" evidence="1">
    <location>
        <begin position="4802"/>
        <end position="4814"/>
    </location>
</feature>
<feature type="compositionally biased region" description="Polar residues" evidence="1">
    <location>
        <begin position="185"/>
        <end position="196"/>
    </location>
</feature>
<feature type="region of interest" description="Disordered" evidence="1">
    <location>
        <begin position="3244"/>
        <end position="3345"/>
    </location>
</feature>
<feature type="compositionally biased region" description="Polar residues" evidence="1">
    <location>
        <begin position="2212"/>
        <end position="2227"/>
    </location>
</feature>
<accession>A0A811UTP4</accession>
<feature type="region of interest" description="Disordered" evidence="1">
    <location>
        <begin position="1061"/>
        <end position="1102"/>
    </location>
</feature>
<feature type="region of interest" description="Disordered" evidence="1">
    <location>
        <begin position="2199"/>
        <end position="2235"/>
    </location>
</feature>
<feature type="compositionally biased region" description="Low complexity" evidence="1">
    <location>
        <begin position="4261"/>
        <end position="4274"/>
    </location>
</feature>
<feature type="region of interest" description="Disordered" evidence="1">
    <location>
        <begin position="4725"/>
        <end position="4820"/>
    </location>
</feature>
<evidence type="ECO:0000313" key="3">
    <source>
        <dbReference type="Proteomes" id="UP000606786"/>
    </source>
</evidence>
<feature type="region of interest" description="Disordered" evidence="1">
    <location>
        <begin position="4843"/>
        <end position="4895"/>
    </location>
</feature>
<feature type="region of interest" description="Disordered" evidence="1">
    <location>
        <begin position="587"/>
        <end position="609"/>
    </location>
</feature>